<keyword evidence="2" id="KW-1185">Reference proteome</keyword>
<sequence>MRLERIDSLWNDPTPHKRLSLNDLCEDVILLICDHLNHTLAENETPLKNLSLTNRRFHDILCPLVFKTLQINRPVTQLMPTSLPARHARTFKLDMFGSLWWWCSGSYTSSSDAMDLFRCLQTLPNLKTLEISMMRRSIDIFSAAFSDPDPGIFTLDKIENLVVTSSAAFLVNHCPNLKSLVVQDGSDCLLETYIDLSSRLAPLHASAITSTPPLRHFDATATWSISELLSLVQTFPHLQHLRMRSDTYCYRASTPTIIDTLGKNLPNLQTLHLVKSGSLGMGYQSVWQRRIKACSNAEYRRMLWRENEKLRVEVENTIVRGAFGRITRLRECWLGEKRVARRYGDGWMWERKSEDVEDCVMGDGAIAKLRMEKEAVVVEREMGW</sequence>
<proteinExistence type="predicted"/>
<gene>
    <name evidence="1" type="ORF">JI435_155120</name>
</gene>
<dbReference type="VEuPathDB" id="FungiDB:JI435_155120"/>
<name>A0A7U2I8W8_PHANO</name>
<dbReference type="EMBL" id="CP069040">
    <property type="protein sequence ID" value="QRD05411.1"/>
    <property type="molecule type" value="Genomic_DNA"/>
</dbReference>
<dbReference type="OrthoDB" id="3636801at2759"/>
<dbReference type="Gene3D" id="3.80.10.10">
    <property type="entry name" value="Ribonuclease Inhibitor"/>
    <property type="match status" value="1"/>
</dbReference>
<evidence type="ECO:0000313" key="1">
    <source>
        <dbReference type="EMBL" id="QRD05411.1"/>
    </source>
</evidence>
<dbReference type="SUPFAM" id="SSF52047">
    <property type="entry name" value="RNI-like"/>
    <property type="match status" value="1"/>
</dbReference>
<dbReference type="Proteomes" id="UP000663193">
    <property type="component" value="Chromosome 18"/>
</dbReference>
<reference evidence="2" key="1">
    <citation type="journal article" date="2021" name="BMC Genomics">
        <title>Chromosome-level genome assembly and manually-curated proteome of model necrotroph Parastagonospora nodorum Sn15 reveals a genome-wide trove of candidate effector homologs, and redundancy of virulence-related functions within an accessory chromosome.</title>
        <authorList>
            <person name="Bertazzoni S."/>
            <person name="Jones D.A.B."/>
            <person name="Phan H.T."/>
            <person name="Tan K.-C."/>
            <person name="Hane J.K."/>
        </authorList>
    </citation>
    <scope>NUCLEOTIDE SEQUENCE [LARGE SCALE GENOMIC DNA]</scope>
    <source>
        <strain evidence="2">SN15 / ATCC MYA-4574 / FGSC 10173)</strain>
    </source>
</reference>
<protein>
    <submittedName>
        <fullName evidence="1">Uncharacterized protein</fullName>
    </submittedName>
</protein>
<accession>A0A7U2I8W8</accession>
<dbReference type="AlphaFoldDB" id="A0A7U2I8W8"/>
<evidence type="ECO:0000313" key="2">
    <source>
        <dbReference type="Proteomes" id="UP000663193"/>
    </source>
</evidence>
<organism evidence="1 2">
    <name type="scientific">Phaeosphaeria nodorum (strain SN15 / ATCC MYA-4574 / FGSC 10173)</name>
    <name type="common">Glume blotch fungus</name>
    <name type="synonym">Parastagonospora nodorum</name>
    <dbReference type="NCBI Taxonomy" id="321614"/>
    <lineage>
        <taxon>Eukaryota</taxon>
        <taxon>Fungi</taxon>
        <taxon>Dikarya</taxon>
        <taxon>Ascomycota</taxon>
        <taxon>Pezizomycotina</taxon>
        <taxon>Dothideomycetes</taxon>
        <taxon>Pleosporomycetidae</taxon>
        <taxon>Pleosporales</taxon>
        <taxon>Pleosporineae</taxon>
        <taxon>Phaeosphaeriaceae</taxon>
        <taxon>Parastagonospora</taxon>
    </lineage>
</organism>
<dbReference type="InterPro" id="IPR032675">
    <property type="entry name" value="LRR_dom_sf"/>
</dbReference>